<dbReference type="FunFam" id="3.30.499.10:FF:000020">
    <property type="entry name" value="Aconitate hydratase A"/>
    <property type="match status" value="1"/>
</dbReference>
<dbReference type="InterPro" id="IPR000573">
    <property type="entry name" value="AconitaseA/IPMdHydase_ssu_swvl"/>
</dbReference>
<keyword evidence="14" id="KW-0004">4Fe-4S</keyword>
<evidence type="ECO:0000256" key="12">
    <source>
        <dbReference type="ARBA" id="ARBA00023239"/>
    </source>
</evidence>
<keyword evidence="8" id="KW-0479">Metal-binding</keyword>
<keyword evidence="18" id="KW-1185">Reference proteome</keyword>
<name>B4S6B5_PROA2</name>
<dbReference type="GO" id="GO:0046872">
    <property type="term" value="F:metal ion binding"/>
    <property type="evidence" value="ECO:0007669"/>
    <property type="project" value="UniProtKB-KW"/>
</dbReference>
<comment type="subunit">
    <text evidence="6">Monomer.</text>
</comment>
<evidence type="ECO:0000256" key="13">
    <source>
        <dbReference type="ARBA" id="ARBA00023501"/>
    </source>
</evidence>
<evidence type="ECO:0000259" key="16">
    <source>
        <dbReference type="Pfam" id="PF00694"/>
    </source>
</evidence>
<comment type="catalytic activity">
    <reaction evidence="13 14">
        <text>citrate = D-threo-isocitrate</text>
        <dbReference type="Rhea" id="RHEA:10336"/>
        <dbReference type="ChEBI" id="CHEBI:15562"/>
        <dbReference type="ChEBI" id="CHEBI:16947"/>
        <dbReference type="EC" id="4.2.1.3"/>
    </reaction>
</comment>
<evidence type="ECO:0000256" key="8">
    <source>
        <dbReference type="ARBA" id="ARBA00022723"/>
    </source>
</evidence>
<dbReference type="PROSITE" id="PS00450">
    <property type="entry name" value="ACONITASE_1"/>
    <property type="match status" value="1"/>
</dbReference>
<organism evidence="17 18">
    <name type="scientific">Prosthecochloris aestuarii (strain DSM 271 / SK 413)</name>
    <dbReference type="NCBI Taxonomy" id="290512"/>
    <lineage>
        <taxon>Bacteria</taxon>
        <taxon>Pseudomonadati</taxon>
        <taxon>Chlorobiota</taxon>
        <taxon>Chlorobiia</taxon>
        <taxon>Chlorobiales</taxon>
        <taxon>Chlorobiaceae</taxon>
        <taxon>Prosthecochloris</taxon>
    </lineage>
</organism>
<dbReference type="HOGENOM" id="CLU_013476_2_1_10"/>
<dbReference type="Gene3D" id="3.30.499.10">
    <property type="entry name" value="Aconitase, domain 3"/>
    <property type="match status" value="2"/>
</dbReference>
<proteinExistence type="inferred from homology"/>
<dbReference type="FunFam" id="3.30.499.10:FF:000002">
    <property type="entry name" value="Aconitate hydratase"/>
    <property type="match status" value="1"/>
</dbReference>
<evidence type="ECO:0000313" key="18">
    <source>
        <dbReference type="Proteomes" id="UP000002725"/>
    </source>
</evidence>
<dbReference type="eggNOG" id="COG1048">
    <property type="taxonomic scope" value="Bacteria"/>
</dbReference>
<dbReference type="InterPro" id="IPR018136">
    <property type="entry name" value="Aconitase_4Fe-4S_BS"/>
</dbReference>
<dbReference type="NCBIfam" id="NF009520">
    <property type="entry name" value="PRK12881.1"/>
    <property type="match status" value="1"/>
</dbReference>
<dbReference type="RefSeq" id="WP_012506747.1">
    <property type="nucleotide sequence ID" value="NC_011059.1"/>
</dbReference>
<dbReference type="Proteomes" id="UP000002725">
    <property type="component" value="Chromosome"/>
</dbReference>
<evidence type="ECO:0000256" key="6">
    <source>
        <dbReference type="ARBA" id="ARBA00011245"/>
    </source>
</evidence>
<dbReference type="PRINTS" id="PR00415">
    <property type="entry name" value="ACONITASE"/>
</dbReference>
<evidence type="ECO:0000256" key="2">
    <source>
        <dbReference type="ARBA" id="ARBA00001966"/>
    </source>
</evidence>
<dbReference type="InterPro" id="IPR006249">
    <property type="entry name" value="Aconitase/IRP2"/>
</dbReference>
<dbReference type="SUPFAM" id="SSF53732">
    <property type="entry name" value="Aconitase iron-sulfur domain"/>
    <property type="match status" value="1"/>
</dbReference>
<evidence type="ECO:0000256" key="9">
    <source>
        <dbReference type="ARBA" id="ARBA00022884"/>
    </source>
</evidence>
<dbReference type="STRING" id="290512.Paes_2215"/>
<dbReference type="GO" id="GO:0003723">
    <property type="term" value="F:RNA binding"/>
    <property type="evidence" value="ECO:0007669"/>
    <property type="project" value="UniProtKB-KW"/>
</dbReference>
<evidence type="ECO:0000256" key="7">
    <source>
        <dbReference type="ARBA" id="ARBA00022532"/>
    </source>
</evidence>
<comment type="catalytic activity">
    <reaction evidence="1">
        <text>(2S,3R)-3-hydroxybutane-1,2,3-tricarboxylate = 2-methyl-cis-aconitate + H2O</text>
        <dbReference type="Rhea" id="RHEA:17941"/>
        <dbReference type="ChEBI" id="CHEBI:15377"/>
        <dbReference type="ChEBI" id="CHEBI:57429"/>
        <dbReference type="ChEBI" id="CHEBI:57872"/>
        <dbReference type="EC" id="4.2.1.99"/>
    </reaction>
</comment>
<evidence type="ECO:0000256" key="5">
    <source>
        <dbReference type="ARBA" id="ARBA00007185"/>
    </source>
</evidence>
<evidence type="ECO:0000256" key="1">
    <source>
        <dbReference type="ARBA" id="ARBA00000118"/>
    </source>
</evidence>
<gene>
    <name evidence="17" type="ordered locus">Paes_2215</name>
</gene>
<dbReference type="KEGG" id="paa:Paes_2215"/>
<keyword evidence="10 14" id="KW-0408">Iron</keyword>
<reference evidence="17" key="1">
    <citation type="submission" date="2008-06" db="EMBL/GenBank/DDBJ databases">
        <title>Complete sequence of chromosome of Prosthecochloris aestuarii DSM 271.</title>
        <authorList>
            <consortium name="US DOE Joint Genome Institute"/>
            <person name="Lucas S."/>
            <person name="Copeland A."/>
            <person name="Lapidus A."/>
            <person name="Glavina del Rio T."/>
            <person name="Dalin E."/>
            <person name="Tice H."/>
            <person name="Bruce D."/>
            <person name="Goodwin L."/>
            <person name="Pitluck S."/>
            <person name="Schmutz J."/>
            <person name="Larimer F."/>
            <person name="Land M."/>
            <person name="Hauser L."/>
            <person name="Kyrpides N."/>
            <person name="Anderson I."/>
            <person name="Liu Z."/>
            <person name="Li T."/>
            <person name="Zhao F."/>
            <person name="Overmann J."/>
            <person name="Bryant D.A."/>
            <person name="Richardson P."/>
        </authorList>
    </citation>
    <scope>NUCLEOTIDE SEQUENCE [LARGE SCALE GENOMIC DNA]</scope>
    <source>
        <strain evidence="17">DSM 271</strain>
    </source>
</reference>
<dbReference type="SUPFAM" id="SSF52016">
    <property type="entry name" value="LeuD/IlvD-like"/>
    <property type="match status" value="1"/>
</dbReference>
<dbReference type="UniPathway" id="UPA00223">
    <property type="reaction ID" value="UER00718"/>
</dbReference>
<accession>B4S6B5</accession>
<evidence type="ECO:0000256" key="4">
    <source>
        <dbReference type="ARBA" id="ARBA00005026"/>
    </source>
</evidence>
<evidence type="ECO:0000313" key="17">
    <source>
        <dbReference type="EMBL" id="ACF47217.1"/>
    </source>
</evidence>
<dbReference type="InterPro" id="IPR036008">
    <property type="entry name" value="Aconitase_4Fe-4S_dom"/>
</dbReference>
<keyword evidence="7" id="KW-0816">Tricarboxylic acid cycle</keyword>
<dbReference type="PANTHER" id="PTHR11670">
    <property type="entry name" value="ACONITASE/IRON-RESPONSIVE ELEMENT FAMILY MEMBER"/>
    <property type="match status" value="1"/>
</dbReference>
<evidence type="ECO:0000259" key="15">
    <source>
        <dbReference type="Pfam" id="PF00330"/>
    </source>
</evidence>
<comment type="similarity">
    <text evidence="5 14">Belongs to the aconitase/IPM isomerase family.</text>
</comment>
<dbReference type="Gene3D" id="3.20.19.10">
    <property type="entry name" value="Aconitase, domain 4"/>
    <property type="match status" value="1"/>
</dbReference>
<keyword evidence="11 14" id="KW-0411">Iron-sulfur</keyword>
<dbReference type="FunFam" id="3.20.19.10:FF:000001">
    <property type="entry name" value="Aconitate hydratase"/>
    <property type="match status" value="1"/>
</dbReference>
<dbReference type="Pfam" id="PF00330">
    <property type="entry name" value="Aconitase"/>
    <property type="match status" value="1"/>
</dbReference>
<dbReference type="InterPro" id="IPR015928">
    <property type="entry name" value="Aconitase/3IPM_dehydase_swvl"/>
</dbReference>
<evidence type="ECO:0000256" key="11">
    <source>
        <dbReference type="ARBA" id="ARBA00023014"/>
    </source>
</evidence>
<dbReference type="InterPro" id="IPR015931">
    <property type="entry name" value="Acnase/IPM_dHydase_lsu_aba_1/3"/>
</dbReference>
<evidence type="ECO:0000256" key="3">
    <source>
        <dbReference type="ARBA" id="ARBA00004717"/>
    </source>
</evidence>
<dbReference type="Pfam" id="PF00694">
    <property type="entry name" value="Aconitase_C"/>
    <property type="match status" value="1"/>
</dbReference>
<dbReference type="EMBL" id="CP001108">
    <property type="protein sequence ID" value="ACF47217.1"/>
    <property type="molecule type" value="Genomic_DNA"/>
</dbReference>
<keyword evidence="9" id="KW-0694">RNA-binding</keyword>
<comment type="pathway">
    <text evidence="4">Organic acid metabolism; propanoate degradation.</text>
</comment>
<dbReference type="InterPro" id="IPR001030">
    <property type="entry name" value="Acoase/IPM_deHydtase_lsu_aba"/>
</dbReference>
<dbReference type="InterPro" id="IPR044137">
    <property type="entry name" value="AcnA_IRP_Swivel"/>
</dbReference>
<dbReference type="GO" id="GO:0006099">
    <property type="term" value="P:tricarboxylic acid cycle"/>
    <property type="evidence" value="ECO:0007669"/>
    <property type="project" value="UniProtKB-UniPathway"/>
</dbReference>
<comment type="cofactor">
    <cofactor evidence="2">
        <name>[4Fe-4S] cluster</name>
        <dbReference type="ChEBI" id="CHEBI:49883"/>
    </cofactor>
</comment>
<dbReference type="GO" id="GO:0051539">
    <property type="term" value="F:4 iron, 4 sulfur cluster binding"/>
    <property type="evidence" value="ECO:0007669"/>
    <property type="project" value="UniProtKB-KW"/>
</dbReference>
<evidence type="ECO:0000256" key="14">
    <source>
        <dbReference type="RuleBase" id="RU361275"/>
    </source>
</evidence>
<dbReference type="NCBIfam" id="NF006757">
    <property type="entry name" value="PRK09277.1"/>
    <property type="match status" value="1"/>
</dbReference>
<sequence length="906" mass="98210">MHHHDPLGALKELAVDGQRFRFYSLQALEEKGFGKVSALPSSIKILLESVLRHCGNGLVREEDVRAVAGWRADNPGSIEIPFNPSRVVLQDFTGVPSIVDLAALRDACIDLGADPSRINPLVPCDLVVDHSLQVDAFGTSDALQKNLEREFERNGERYGFLKWGQQAFSNFNVVPPGTGIVHQVNLEHFSPVVHEEGGVLWPDSLVGTDSHTPMINALGVLGWGVGGIEAEAVMLGQPVYMLLPEVVGVRFTGRLARHVTATDLVLTVTQVLRKEGVVGAFVEFFGPGLSSLTLPDRAAISNMSPEYGATVGYFPIDRISLDYLAMTDRGASNERIEQYAKAQGLWHEEGDEPICSRVIDLDLGSVEPSLAGPKRPQDRISLSCMAGQWRQDLAEVYKKPHTADHDLSDSPRNGDQGIGFIMDGRELTLDHGSVVIAAITSCTNTSNPFVLVAAALLARRAREKGLRVKPWVKTSFAPGSRVVIDYLEAAGLMEDLEALGFANVGFGCTTCIGNSGPLPEPVADAIRQGDLVVAGVLSGNRNFEGRINPLVKANYLASPLLVVAYAIAGTIERDLVGEPLGVDNEGKDIFLRDIWPADEDVRSIVRSEVKAGYFADRYAKVHDGTPEWRAINAGAGSIYTWDLSSTYIRRPPFFEGLKLEAEPPAAIRDARCLALFGDSVTTDHISPAGAILPTQPAGEYLLSRGVNVSDFNSFGSRRGNHEVMIRGTFDNIRIRNLLAPGTEGGWTRLFLRGAAADAPVVTIYDASKRYREEGVPLIVIAGSDYGMGSSRDWAAKGTSLLGVRAVIAESFERIHRSNLVGMGVLPLQFMEGESAASLGLCGEECYEIVSREPPCPREEISVIARHPDTGNETVFSVICRIDSPVEVDYYRHGGILPMVVRSIALS</sequence>
<evidence type="ECO:0000256" key="10">
    <source>
        <dbReference type="ARBA" id="ARBA00023004"/>
    </source>
</evidence>
<keyword evidence="12 14" id="KW-0456">Lyase</keyword>
<protein>
    <recommendedName>
        <fullName evidence="14">Aconitate hydratase</fullName>
        <shortName evidence="14">Aconitase</shortName>
        <ecNumber evidence="14">4.2.1.3</ecNumber>
    </recommendedName>
</protein>
<dbReference type="AlphaFoldDB" id="B4S6B5"/>
<dbReference type="GO" id="GO:0003994">
    <property type="term" value="F:aconitate hydratase activity"/>
    <property type="evidence" value="ECO:0007669"/>
    <property type="project" value="UniProtKB-EC"/>
</dbReference>
<dbReference type="NCBIfam" id="TIGR01341">
    <property type="entry name" value="aconitase_1"/>
    <property type="match status" value="1"/>
</dbReference>
<dbReference type="EC" id="4.2.1.3" evidence="14"/>
<comment type="function">
    <text evidence="14">Catalyzes the isomerization of citrate to isocitrate via cis-aconitate.</text>
</comment>
<feature type="domain" description="Aconitase/3-isopropylmalate dehydratase large subunit alpha/beta/alpha" evidence="15">
    <location>
        <begin position="79"/>
        <end position="569"/>
    </location>
</feature>
<comment type="pathway">
    <text evidence="3">Carbohydrate metabolism; tricarboxylic acid cycle; isocitrate from oxaloacetate: step 2/2.</text>
</comment>
<dbReference type="Gene3D" id="6.10.190.10">
    <property type="match status" value="1"/>
</dbReference>
<dbReference type="GO" id="GO:0047456">
    <property type="term" value="F:2-methylisocitrate dehydratase activity"/>
    <property type="evidence" value="ECO:0007669"/>
    <property type="project" value="UniProtKB-EC"/>
</dbReference>
<feature type="domain" description="Aconitase A/isopropylmalate dehydratase small subunit swivel" evidence="16">
    <location>
        <begin position="699"/>
        <end position="831"/>
    </location>
</feature>
<dbReference type="CDD" id="cd01580">
    <property type="entry name" value="AcnA_IRP_Swivel"/>
    <property type="match status" value="1"/>
</dbReference>